<organism evidence="12 13">
    <name type="scientific">Saitozyma podzolica</name>
    <dbReference type="NCBI Taxonomy" id="1890683"/>
    <lineage>
        <taxon>Eukaryota</taxon>
        <taxon>Fungi</taxon>
        <taxon>Dikarya</taxon>
        <taxon>Basidiomycota</taxon>
        <taxon>Agaricomycotina</taxon>
        <taxon>Tremellomycetes</taxon>
        <taxon>Tremellales</taxon>
        <taxon>Trimorphomycetaceae</taxon>
        <taxon>Saitozyma</taxon>
    </lineage>
</organism>
<gene>
    <name evidence="12" type="ORF">EHS25_007573</name>
</gene>
<evidence type="ECO:0000256" key="9">
    <source>
        <dbReference type="ARBA" id="ARBA00023136"/>
    </source>
</evidence>
<comment type="caution">
    <text evidence="12">The sequence shown here is derived from an EMBL/GenBank/DDBJ whole genome shotgun (WGS) entry which is preliminary data.</text>
</comment>
<evidence type="ECO:0000256" key="11">
    <source>
        <dbReference type="SAM" id="MobiDB-lite"/>
    </source>
</evidence>
<comment type="subcellular location">
    <subcellularLocation>
        <location evidence="1 10">Endoplasmic reticulum membrane</location>
        <topology evidence="1 10">Multi-pass membrane protein</topology>
    </subcellularLocation>
    <subcellularLocation>
        <location evidence="10">Golgi apparatus membrane</location>
        <topology evidence="10">Multi-pass membrane protein</topology>
    </subcellularLocation>
</comment>
<dbReference type="GO" id="GO:0005789">
    <property type="term" value="C:endoplasmic reticulum membrane"/>
    <property type="evidence" value="ECO:0007669"/>
    <property type="project" value="UniProtKB-SubCell"/>
</dbReference>
<feature type="compositionally biased region" description="Basic and acidic residues" evidence="11">
    <location>
        <begin position="88"/>
        <end position="103"/>
    </location>
</feature>
<name>A0A427YQ71_9TREE</name>
<evidence type="ECO:0000256" key="7">
    <source>
        <dbReference type="ARBA" id="ARBA00023055"/>
    </source>
</evidence>
<reference evidence="12 13" key="1">
    <citation type="submission" date="2018-11" db="EMBL/GenBank/DDBJ databases">
        <title>Genome sequence of Saitozyma podzolica DSM 27192.</title>
        <authorList>
            <person name="Aliyu H."/>
            <person name="Gorte O."/>
            <person name="Ochsenreither K."/>
        </authorList>
    </citation>
    <scope>NUCLEOTIDE SEQUENCE [LARGE SCALE GENOMIC DNA]</scope>
    <source>
        <strain evidence="12 13">DSM 27192</strain>
    </source>
</reference>
<comment type="function">
    <text evidence="10">Mediator of sterol homeostasis involved in sterol uptake, trafficking and distribution into membranes.</text>
</comment>
<feature type="transmembrane region" description="Helical" evidence="10">
    <location>
        <begin position="194"/>
        <end position="218"/>
    </location>
</feature>
<evidence type="ECO:0000256" key="4">
    <source>
        <dbReference type="ARBA" id="ARBA00022692"/>
    </source>
</evidence>
<evidence type="ECO:0000256" key="2">
    <source>
        <dbReference type="ARBA" id="ARBA00009187"/>
    </source>
</evidence>
<dbReference type="GO" id="GO:0006665">
    <property type="term" value="P:sphingolipid metabolic process"/>
    <property type="evidence" value="ECO:0007669"/>
    <property type="project" value="UniProtKB-UniRule"/>
</dbReference>
<feature type="region of interest" description="Disordered" evidence="11">
    <location>
        <begin position="73"/>
        <end position="103"/>
    </location>
</feature>
<evidence type="ECO:0000256" key="6">
    <source>
        <dbReference type="ARBA" id="ARBA00022989"/>
    </source>
</evidence>
<dbReference type="Proteomes" id="UP000279259">
    <property type="component" value="Unassembled WGS sequence"/>
</dbReference>
<keyword evidence="13" id="KW-1185">Reference proteome</keyword>
<evidence type="ECO:0000313" key="12">
    <source>
        <dbReference type="EMBL" id="RSH93219.1"/>
    </source>
</evidence>
<dbReference type="EMBL" id="RSCD01000004">
    <property type="protein sequence ID" value="RSH93219.1"/>
    <property type="molecule type" value="Genomic_DNA"/>
</dbReference>
<dbReference type="PANTHER" id="PTHR14467:SF0">
    <property type="entry name" value="PROTEIN ARV1"/>
    <property type="match status" value="1"/>
</dbReference>
<dbReference type="AlphaFoldDB" id="A0A427YQ71"/>
<feature type="transmembrane region" description="Helical" evidence="10">
    <location>
        <begin position="114"/>
        <end position="133"/>
    </location>
</feature>
<keyword evidence="3 10" id="KW-0813">Transport</keyword>
<dbReference type="GO" id="GO:0032541">
    <property type="term" value="C:cortical endoplasmic reticulum"/>
    <property type="evidence" value="ECO:0007669"/>
    <property type="project" value="TreeGrafter"/>
</dbReference>
<dbReference type="GO" id="GO:0097036">
    <property type="term" value="P:regulation of plasma membrane sterol distribution"/>
    <property type="evidence" value="ECO:0007669"/>
    <property type="project" value="UniProtKB-UniRule"/>
</dbReference>
<accession>A0A427YQ71</accession>
<proteinExistence type="inferred from homology"/>
<keyword evidence="4 10" id="KW-0812">Transmembrane</keyword>
<dbReference type="Pfam" id="PF04161">
    <property type="entry name" value="Arv1"/>
    <property type="match status" value="1"/>
</dbReference>
<dbReference type="GO" id="GO:0000139">
    <property type="term" value="C:Golgi membrane"/>
    <property type="evidence" value="ECO:0007669"/>
    <property type="project" value="UniProtKB-SubCell"/>
</dbReference>
<evidence type="ECO:0000256" key="3">
    <source>
        <dbReference type="ARBA" id="ARBA00022448"/>
    </source>
</evidence>
<keyword evidence="10" id="KW-0746">Sphingolipid metabolism</keyword>
<dbReference type="PANTHER" id="PTHR14467">
    <property type="entry name" value="ARV1"/>
    <property type="match status" value="1"/>
</dbReference>
<keyword evidence="6 10" id="KW-1133">Transmembrane helix</keyword>
<keyword evidence="9 10" id="KW-0472">Membrane</keyword>
<dbReference type="OrthoDB" id="2192830at2759"/>
<keyword evidence="10" id="KW-0333">Golgi apparatus</keyword>
<keyword evidence="7 10" id="KW-0445">Lipid transport</keyword>
<keyword evidence="5 10" id="KW-0256">Endoplasmic reticulum</keyword>
<keyword evidence="8 10" id="KW-0443">Lipid metabolism</keyword>
<protein>
    <recommendedName>
        <fullName evidence="10">Protein ARV</fullName>
    </recommendedName>
</protein>
<feature type="transmembrane region" description="Helical" evidence="10">
    <location>
        <begin position="153"/>
        <end position="173"/>
    </location>
</feature>
<sequence>MPVCVSCAYPAEHLYTTYRTKSNIRLGVCARCDAFLDPLIEHPGLLILLDLILLKPRVYLHLMFNRGHEPLSADQAGTQSVKDSSNPKARDKATTPFPDDTRGVARRRKRRRDVISWDMVRLGLVTILAETAVRWMSSINPQPGAGWGSPELVAQHAVTLILGLAVLWWRGWYPARNKAKSSERDGRQENFLPALIPLTVLYTSLLPLILQLVLSIWYTPQSSIHESVPSLTSSIPADGTVPLPFPDFLARFLLDRLPPTWADTLREVHADMSRAWVSADRVWAGTRLLGGMAAGFGLRVILPTRPWETMGIVLAGWAAGAGW</sequence>
<feature type="compositionally biased region" description="Polar residues" evidence="11">
    <location>
        <begin position="75"/>
        <end position="87"/>
    </location>
</feature>
<evidence type="ECO:0000256" key="8">
    <source>
        <dbReference type="ARBA" id="ARBA00023098"/>
    </source>
</evidence>
<dbReference type="GO" id="GO:0016125">
    <property type="term" value="P:sterol metabolic process"/>
    <property type="evidence" value="ECO:0007669"/>
    <property type="project" value="UniProtKB-UniRule"/>
</dbReference>
<comment type="function">
    <text evidence="10">Regulates also the sphingolipid metabolism.</text>
</comment>
<evidence type="ECO:0000313" key="13">
    <source>
        <dbReference type="Proteomes" id="UP000279259"/>
    </source>
</evidence>
<dbReference type="STRING" id="1890683.A0A427YQ71"/>
<dbReference type="InterPro" id="IPR007290">
    <property type="entry name" value="Arv1"/>
</dbReference>
<evidence type="ECO:0000256" key="5">
    <source>
        <dbReference type="ARBA" id="ARBA00022824"/>
    </source>
</evidence>
<evidence type="ECO:0000256" key="1">
    <source>
        <dbReference type="ARBA" id="ARBA00004477"/>
    </source>
</evidence>
<comment type="similarity">
    <text evidence="2 10">Belongs to the ARV1 family.</text>
</comment>
<dbReference type="GO" id="GO:0032366">
    <property type="term" value="P:intracellular sterol transport"/>
    <property type="evidence" value="ECO:0007669"/>
    <property type="project" value="UniProtKB-UniRule"/>
</dbReference>
<evidence type="ECO:0000256" key="10">
    <source>
        <dbReference type="RuleBase" id="RU368065"/>
    </source>
</evidence>